<name>A0A0F9SNA6_9ZZZZ</name>
<gene>
    <name evidence="1" type="ORF">LCGC14_0451250</name>
</gene>
<dbReference type="AlphaFoldDB" id="A0A0F9SNA6"/>
<accession>A0A0F9SNA6</accession>
<organism evidence="1">
    <name type="scientific">marine sediment metagenome</name>
    <dbReference type="NCBI Taxonomy" id="412755"/>
    <lineage>
        <taxon>unclassified sequences</taxon>
        <taxon>metagenomes</taxon>
        <taxon>ecological metagenomes</taxon>
    </lineage>
</organism>
<sequence length="119" mass="13674">MGKGQREYARFQQATLARWSKNSTRGFTVRDRTADGVIHCAKCPDYERVPVADIVEKIDGHWKFRLGRLCVGHKKGRLSHPESKMSEEGVFPICHYCNGMMSGANYKEGEPQWTEKQNR</sequence>
<reference evidence="1" key="1">
    <citation type="journal article" date="2015" name="Nature">
        <title>Complex archaea that bridge the gap between prokaryotes and eukaryotes.</title>
        <authorList>
            <person name="Spang A."/>
            <person name="Saw J.H."/>
            <person name="Jorgensen S.L."/>
            <person name="Zaremba-Niedzwiedzka K."/>
            <person name="Martijn J."/>
            <person name="Lind A.E."/>
            <person name="van Eijk R."/>
            <person name="Schleper C."/>
            <person name="Guy L."/>
            <person name="Ettema T.J."/>
        </authorList>
    </citation>
    <scope>NUCLEOTIDE SEQUENCE</scope>
</reference>
<dbReference type="EMBL" id="LAZR01000448">
    <property type="protein sequence ID" value="KKN68489.1"/>
    <property type="molecule type" value="Genomic_DNA"/>
</dbReference>
<evidence type="ECO:0000313" key="1">
    <source>
        <dbReference type="EMBL" id="KKN68489.1"/>
    </source>
</evidence>
<proteinExistence type="predicted"/>
<comment type="caution">
    <text evidence="1">The sequence shown here is derived from an EMBL/GenBank/DDBJ whole genome shotgun (WGS) entry which is preliminary data.</text>
</comment>
<protein>
    <submittedName>
        <fullName evidence="1">Uncharacterized protein</fullName>
    </submittedName>
</protein>